<dbReference type="Proteomes" id="UP000217720">
    <property type="component" value="Unassembled WGS sequence"/>
</dbReference>
<dbReference type="EMBL" id="NRGO01000029">
    <property type="protein sequence ID" value="PCC48636.1"/>
    <property type="molecule type" value="Genomic_DNA"/>
</dbReference>
<reference evidence="1 2" key="1">
    <citation type="journal article" date="2017" name="Elife">
        <title>Extensive horizontal gene transfer in cheese-associated bacteria.</title>
        <authorList>
            <person name="Bonham K.S."/>
            <person name="Wolfe B.E."/>
            <person name="Dutton R.J."/>
        </authorList>
    </citation>
    <scope>NUCLEOTIDE SEQUENCE [LARGE SCALE GENOMIC DNA]</scope>
    <source>
        <strain evidence="1 2">900_6</strain>
    </source>
</reference>
<organism evidence="1 2">
    <name type="scientific">Brevibacterium aurantiacum</name>
    <dbReference type="NCBI Taxonomy" id="273384"/>
    <lineage>
        <taxon>Bacteria</taxon>
        <taxon>Bacillati</taxon>
        <taxon>Actinomycetota</taxon>
        <taxon>Actinomycetes</taxon>
        <taxon>Micrococcales</taxon>
        <taxon>Brevibacteriaceae</taxon>
        <taxon>Brevibacterium</taxon>
    </lineage>
</organism>
<evidence type="ECO:0000313" key="2">
    <source>
        <dbReference type="Proteomes" id="UP000217720"/>
    </source>
</evidence>
<evidence type="ECO:0000313" key="1">
    <source>
        <dbReference type="EMBL" id="PCC48636.1"/>
    </source>
</evidence>
<accession>A0A2A3ZAN0</accession>
<protein>
    <submittedName>
        <fullName evidence="1">Uncharacterized protein</fullName>
    </submittedName>
</protein>
<dbReference type="AlphaFoldDB" id="A0A2A3ZAN0"/>
<comment type="caution">
    <text evidence="1">The sequence shown here is derived from an EMBL/GenBank/DDBJ whole genome shotgun (WGS) entry which is preliminary data.</text>
</comment>
<proteinExistence type="predicted"/>
<sequence length="70" mass="7861">MVPFLEALITGMIVWVSVFDPSKHPISNGNSVRSTRSPTTICGSTRRSFEYPTWRRDSSFPASKQRVVTS</sequence>
<name>A0A2A3ZAN0_BREAU</name>
<gene>
    <name evidence="1" type="ORF">CIK62_17650</name>
</gene>